<protein>
    <submittedName>
        <fullName evidence="1">Uncharacterized protein</fullName>
    </submittedName>
</protein>
<organism evidence="1 2">
    <name type="scientific">Helicostylum pulchrum</name>
    <dbReference type="NCBI Taxonomy" id="562976"/>
    <lineage>
        <taxon>Eukaryota</taxon>
        <taxon>Fungi</taxon>
        <taxon>Fungi incertae sedis</taxon>
        <taxon>Mucoromycota</taxon>
        <taxon>Mucoromycotina</taxon>
        <taxon>Mucoromycetes</taxon>
        <taxon>Mucorales</taxon>
        <taxon>Mucorineae</taxon>
        <taxon>Mucoraceae</taxon>
        <taxon>Helicostylum</taxon>
    </lineage>
</organism>
<proteinExistence type="predicted"/>
<comment type="caution">
    <text evidence="1">The sequence shown here is derived from an EMBL/GenBank/DDBJ whole genome shotgun (WGS) entry which is preliminary data.</text>
</comment>
<accession>A0ABP9YI95</accession>
<name>A0ABP9YI95_9FUNG</name>
<dbReference type="EMBL" id="BAABUJ010000072">
    <property type="protein sequence ID" value="GAA5806568.1"/>
    <property type="molecule type" value="Genomic_DNA"/>
</dbReference>
<evidence type="ECO:0000313" key="2">
    <source>
        <dbReference type="Proteomes" id="UP001476247"/>
    </source>
</evidence>
<keyword evidence="2" id="KW-1185">Reference proteome</keyword>
<gene>
    <name evidence="1" type="ORF">HPULCUR_012106</name>
</gene>
<reference evidence="1 2" key="1">
    <citation type="submission" date="2024-04" db="EMBL/GenBank/DDBJ databases">
        <title>genome sequences of Mucor flavus KT1a and Helicostylum pulchrum KT1b strains isolation_sourced from the surface of a dry-aged beef.</title>
        <authorList>
            <person name="Toyotome T."/>
            <person name="Hosono M."/>
            <person name="Torimaru M."/>
            <person name="Fukuda K."/>
            <person name="Mikami N."/>
        </authorList>
    </citation>
    <scope>NUCLEOTIDE SEQUENCE [LARGE SCALE GENOMIC DNA]</scope>
    <source>
        <strain evidence="1 2">KT1b</strain>
    </source>
</reference>
<evidence type="ECO:0000313" key="1">
    <source>
        <dbReference type="EMBL" id="GAA5806568.1"/>
    </source>
</evidence>
<dbReference type="Proteomes" id="UP001476247">
    <property type="component" value="Unassembled WGS sequence"/>
</dbReference>
<sequence length="61" mass="7089">MRLHDNIVMVKPNILFIKTIVEDKHNCIALKELNYELKNNLHVEFVEAVTAATPRIKLFSL</sequence>